<dbReference type="GO" id="GO:0015969">
    <property type="term" value="P:guanosine tetraphosphate metabolic process"/>
    <property type="evidence" value="ECO:0007669"/>
    <property type="project" value="TreeGrafter"/>
</dbReference>
<dbReference type="GO" id="GO:0008728">
    <property type="term" value="F:GTP diphosphokinase activity"/>
    <property type="evidence" value="ECO:0007669"/>
    <property type="project" value="TreeGrafter"/>
</dbReference>
<reference evidence="1 2" key="1">
    <citation type="submission" date="2019-11" db="EMBL/GenBank/DDBJ databases">
        <authorList>
            <person name="Li X.-J."/>
            <person name="Feng X.-M."/>
        </authorList>
    </citation>
    <scope>NUCLEOTIDE SEQUENCE [LARGE SCALE GENOMIC DNA]</scope>
    <source>
        <strain evidence="1 2">XMNu-373</strain>
    </source>
</reference>
<keyword evidence="2" id="KW-1185">Reference proteome</keyword>
<gene>
    <name evidence="1" type="ORF">F7O44_29050</name>
</gene>
<dbReference type="GO" id="GO:0005886">
    <property type="term" value="C:plasma membrane"/>
    <property type="evidence" value="ECO:0007669"/>
    <property type="project" value="TreeGrafter"/>
</dbReference>
<dbReference type="GO" id="GO:0042594">
    <property type="term" value="P:response to starvation"/>
    <property type="evidence" value="ECO:0007669"/>
    <property type="project" value="TreeGrafter"/>
</dbReference>
<evidence type="ECO:0000313" key="2">
    <source>
        <dbReference type="Proteomes" id="UP000460435"/>
    </source>
</evidence>
<organism evidence="1 2">
    <name type="scientific">Phytoactinopolyspora mesophila</name>
    <dbReference type="NCBI Taxonomy" id="2650750"/>
    <lineage>
        <taxon>Bacteria</taxon>
        <taxon>Bacillati</taxon>
        <taxon>Actinomycetota</taxon>
        <taxon>Actinomycetes</taxon>
        <taxon>Jiangellales</taxon>
        <taxon>Jiangellaceae</taxon>
        <taxon>Phytoactinopolyspora</taxon>
    </lineage>
</organism>
<proteinExistence type="predicted"/>
<protein>
    <submittedName>
        <fullName evidence="1">HD domain-containing protein</fullName>
    </submittedName>
</protein>
<sequence>MPTSTDAVLATLGAASWPPPDRRQARRASALALAAYDGHTRDQGTPYLAHPLAVVTILRTELHVTTPHTLVLGLLHDALEVTPGIADRIRTALGDDLVEQLRGMIPDHRLKQRAKCPGDEAAWRAKTLRLDDESLLVRLADRIHNLRDLQNSPDVRRRERFLAALADFYLPLAHDARSRTAHLNAAHTVLVSAYESCLARAEEEGPT</sequence>
<dbReference type="Gene3D" id="1.10.3210.10">
    <property type="entry name" value="Hypothetical protein af1432"/>
    <property type="match status" value="1"/>
</dbReference>
<dbReference type="EMBL" id="WLZY01000020">
    <property type="protein sequence ID" value="NDL61122.1"/>
    <property type="molecule type" value="Genomic_DNA"/>
</dbReference>
<comment type="caution">
    <text evidence="1">The sequence shown here is derived from an EMBL/GenBank/DDBJ whole genome shotgun (WGS) entry which is preliminary data.</text>
</comment>
<dbReference type="GO" id="GO:0008893">
    <property type="term" value="F:guanosine-3',5'-bis(diphosphate) 3'-diphosphatase activity"/>
    <property type="evidence" value="ECO:0007669"/>
    <property type="project" value="TreeGrafter"/>
</dbReference>
<name>A0A7K3MDP3_9ACTN</name>
<dbReference type="Proteomes" id="UP000460435">
    <property type="component" value="Unassembled WGS sequence"/>
</dbReference>
<evidence type="ECO:0000313" key="1">
    <source>
        <dbReference type="EMBL" id="NDL61122.1"/>
    </source>
</evidence>
<dbReference type="SUPFAM" id="SSF109604">
    <property type="entry name" value="HD-domain/PDEase-like"/>
    <property type="match status" value="1"/>
</dbReference>
<dbReference type="Pfam" id="PF13328">
    <property type="entry name" value="HD_4"/>
    <property type="match status" value="1"/>
</dbReference>
<dbReference type="PANTHER" id="PTHR21262">
    <property type="entry name" value="GUANOSINE-3',5'-BIS DIPHOSPHATE 3'-PYROPHOSPHOHYDROLASE"/>
    <property type="match status" value="1"/>
</dbReference>
<dbReference type="PANTHER" id="PTHR21262:SF31">
    <property type="entry name" value="GTP PYROPHOSPHOKINASE"/>
    <property type="match status" value="1"/>
</dbReference>
<accession>A0A7K3MDP3</accession>
<dbReference type="AlphaFoldDB" id="A0A7K3MDP3"/>